<dbReference type="PANTHER" id="PTHR43751:SF1">
    <property type="entry name" value="SULFATASE ATSG-RELATED"/>
    <property type="match status" value="1"/>
</dbReference>
<dbReference type="Gene3D" id="3.40.720.10">
    <property type="entry name" value="Alkaline Phosphatase, subunit A"/>
    <property type="match status" value="1"/>
</dbReference>
<dbReference type="InterPro" id="IPR017850">
    <property type="entry name" value="Alkaline_phosphatase_core_sf"/>
</dbReference>
<evidence type="ECO:0000313" key="3">
    <source>
        <dbReference type="EMBL" id="ANY19347.1"/>
    </source>
</evidence>
<dbReference type="AlphaFoldDB" id="A0A1B2AB04"/>
<dbReference type="Pfam" id="PF00884">
    <property type="entry name" value="Sulfatase"/>
    <property type="match status" value="1"/>
</dbReference>
<gene>
    <name evidence="3" type="primary">betC_6</name>
    <name evidence="3" type="ORF">A6F68_00821</name>
</gene>
<name>A0A1B2AB04_9SPHN</name>
<reference evidence="3 4" key="1">
    <citation type="submission" date="2016-07" db="EMBL/GenBank/DDBJ databases">
        <title>Complete genome sequence of Altererythrobacter dongtanensis KCTC 22672, a type strain with esterase isolated from tidal flat.</title>
        <authorList>
            <person name="Cheng H."/>
            <person name="Wu Y.-H."/>
            <person name="Zhou P."/>
            <person name="Huo Y.-Y."/>
            <person name="Wang C.-S."/>
            <person name="Xu X.-W."/>
        </authorList>
    </citation>
    <scope>NUCLEOTIDE SEQUENCE [LARGE SCALE GENOMIC DNA]</scope>
    <source>
        <strain evidence="3 4">KCTC 22672</strain>
    </source>
</reference>
<dbReference type="InterPro" id="IPR052701">
    <property type="entry name" value="GAG_Ulvan_Degrading_Sulfatases"/>
</dbReference>
<dbReference type="GO" id="GO:0047753">
    <property type="term" value="F:choline-sulfatase activity"/>
    <property type="evidence" value="ECO:0007669"/>
    <property type="project" value="UniProtKB-EC"/>
</dbReference>
<evidence type="ECO:0000259" key="2">
    <source>
        <dbReference type="Pfam" id="PF00884"/>
    </source>
</evidence>
<organism evidence="3 4">
    <name type="scientific">Tsuneonella dongtanensis</name>
    <dbReference type="NCBI Taxonomy" id="692370"/>
    <lineage>
        <taxon>Bacteria</taxon>
        <taxon>Pseudomonadati</taxon>
        <taxon>Pseudomonadota</taxon>
        <taxon>Alphaproteobacteria</taxon>
        <taxon>Sphingomonadales</taxon>
        <taxon>Erythrobacteraceae</taxon>
        <taxon>Tsuneonella</taxon>
    </lineage>
</organism>
<dbReference type="OrthoDB" id="9795675at2"/>
<dbReference type="InterPro" id="IPR000917">
    <property type="entry name" value="Sulfatase_N"/>
</dbReference>
<dbReference type="PANTHER" id="PTHR43751">
    <property type="entry name" value="SULFATASE"/>
    <property type="match status" value="1"/>
</dbReference>
<dbReference type="CDD" id="cd16027">
    <property type="entry name" value="SGSH"/>
    <property type="match status" value="1"/>
</dbReference>
<dbReference type="EMBL" id="CP016591">
    <property type="protein sequence ID" value="ANY19347.1"/>
    <property type="molecule type" value="Genomic_DNA"/>
</dbReference>
<evidence type="ECO:0000256" key="1">
    <source>
        <dbReference type="SAM" id="MobiDB-lite"/>
    </source>
</evidence>
<keyword evidence="3" id="KW-0378">Hydrolase</keyword>
<proteinExistence type="predicted"/>
<evidence type="ECO:0000313" key="4">
    <source>
        <dbReference type="Proteomes" id="UP000092932"/>
    </source>
</evidence>
<feature type="domain" description="Sulfatase N-terminal" evidence="2">
    <location>
        <begin position="47"/>
        <end position="318"/>
    </location>
</feature>
<dbReference type="EC" id="3.1.6.6" evidence="3"/>
<protein>
    <submittedName>
        <fullName evidence="3">Choline-sulfatase</fullName>
        <ecNumber evidence="3">3.1.6.6</ecNumber>
    </submittedName>
</protein>
<dbReference type="PROSITE" id="PS51257">
    <property type="entry name" value="PROKAR_LIPOPROTEIN"/>
    <property type="match status" value="1"/>
</dbReference>
<sequence>MISHMKEPAVRGKHRESVLRRFWIVVLALALLSCTTVPAQPEPSRLPNVVMFIADDLSLRDAGPYGAKVVKTPTLDHMAREGLTFDQAYVASPACAPSRSALFTGLMPEKNGVTANHDFTRKPGVTSLMHDLVAKGYEVAIFGKVAHGITNPNEHWDHGVTYKGKPQLDFDELHQFLDKRDPKKPLFLLVGTRHPHVPWIREGYRLDPKDVDLPNKAVDTPQTRINRAQYYESVARMDEDLDKTLDLAATYLELQDTLVLFSSDHGAQWPFAKWNLYDESVRVPLLAVWPTRIAPGTRTSGMVSWIDIVPTVIDLAGAKMSGARDGRSFATVLFGKADEHRDVILTTHTGDGPMNVFPMRSARTDCFVYVRNLHPEFAYTTHIDKAGDKWTNEYWQTWLERAKTDPAAAEIVRLYRRRPAEELYDLQADPGQRTNLIADPRFTSELARLRAAVDRYSRESNDESEVAAKPTMPEELPDVDRAIAGVVGQAPLK</sequence>
<dbReference type="Proteomes" id="UP000092932">
    <property type="component" value="Chromosome"/>
</dbReference>
<dbReference type="KEGG" id="ado:A6F68_00821"/>
<feature type="region of interest" description="Disordered" evidence="1">
    <location>
        <begin position="458"/>
        <end position="478"/>
    </location>
</feature>
<accession>A0A1B2AB04</accession>
<dbReference type="STRING" id="692370.A6F68_00821"/>
<dbReference type="SUPFAM" id="SSF53649">
    <property type="entry name" value="Alkaline phosphatase-like"/>
    <property type="match status" value="1"/>
</dbReference>
<keyword evidence="4" id="KW-1185">Reference proteome</keyword>